<accession>A0A6P1Q008</accession>
<sequence>MAEQQTDMFDNDPQLEQVLGHIDKIPAAELEAAWPQSLVDLVDVMEAELTRQGITGDPRAAARKLAVAMSHYMGGRAYYLPTGVRMLNAIRDDMIYCEFDGRNIEHLRRKYSLSQPQTYNILAQQRRLHTRRRQPDMFA</sequence>
<name>A0A6P1Q008_9GAMM</name>
<dbReference type="Gene3D" id="1.10.10.60">
    <property type="entry name" value="Homeodomain-like"/>
    <property type="match status" value="1"/>
</dbReference>
<dbReference type="EMBL" id="CP028271">
    <property type="protein sequence ID" value="QHM71652.1"/>
    <property type="molecule type" value="Genomic_DNA"/>
</dbReference>
<dbReference type="InterPro" id="IPR014875">
    <property type="entry name" value="Mor_transcription_activator"/>
</dbReference>
<evidence type="ECO:0000313" key="3">
    <source>
        <dbReference type="Proteomes" id="UP000464053"/>
    </source>
</evidence>
<proteinExistence type="predicted"/>
<protein>
    <recommendedName>
        <fullName evidence="1">Mor transcription activator domain-containing protein</fullName>
    </recommendedName>
</protein>
<reference evidence="2 3" key="1">
    <citation type="submission" date="2018-03" db="EMBL/GenBank/DDBJ databases">
        <title>Pantoea intestinalis SRCM103226 isolated form the mealworm.</title>
        <authorList>
            <person name="Jeong D.-Y."/>
            <person name="Kim J.W."/>
        </authorList>
    </citation>
    <scope>NUCLEOTIDE SEQUENCE [LARGE SCALE GENOMIC DNA]</scope>
    <source>
        <strain evidence="2 3">SRCM103226</strain>
    </source>
</reference>
<dbReference type="SUPFAM" id="SSF46689">
    <property type="entry name" value="Homeodomain-like"/>
    <property type="match status" value="1"/>
</dbReference>
<dbReference type="Pfam" id="PF08765">
    <property type="entry name" value="Mor"/>
    <property type="match status" value="1"/>
</dbReference>
<dbReference type="AlphaFoldDB" id="A0A6P1Q008"/>
<dbReference type="KEGG" id="mint:C7M51_01943"/>
<dbReference type="PANTHER" id="PTHR37812:SF1">
    <property type="entry name" value="MU-LIKE PROPHAGE FLUMU PROTEIN C"/>
    <property type="match status" value="1"/>
</dbReference>
<dbReference type="OrthoDB" id="6387485at2"/>
<dbReference type="InterPro" id="IPR009057">
    <property type="entry name" value="Homeodomain-like_sf"/>
</dbReference>
<organism evidence="2 3">
    <name type="scientific">Mixta intestinalis</name>
    <dbReference type="NCBI Taxonomy" id="1615494"/>
    <lineage>
        <taxon>Bacteria</taxon>
        <taxon>Pseudomonadati</taxon>
        <taxon>Pseudomonadota</taxon>
        <taxon>Gammaproteobacteria</taxon>
        <taxon>Enterobacterales</taxon>
        <taxon>Erwiniaceae</taxon>
        <taxon>Mixta</taxon>
    </lineage>
</organism>
<dbReference type="RefSeq" id="WP_160621606.1">
    <property type="nucleotide sequence ID" value="NZ_CP028271.1"/>
</dbReference>
<evidence type="ECO:0000313" key="2">
    <source>
        <dbReference type="EMBL" id="QHM71652.1"/>
    </source>
</evidence>
<dbReference type="Proteomes" id="UP000464053">
    <property type="component" value="Chromosome"/>
</dbReference>
<feature type="domain" description="Mor transcription activator" evidence="1">
    <location>
        <begin position="33"/>
        <end position="137"/>
    </location>
</feature>
<dbReference type="PANTHER" id="PTHR37812">
    <property type="entry name" value="MU-LIKE PROPHAGE FLUMU PROTEIN C"/>
    <property type="match status" value="1"/>
</dbReference>
<evidence type="ECO:0000259" key="1">
    <source>
        <dbReference type="Pfam" id="PF08765"/>
    </source>
</evidence>
<gene>
    <name evidence="2" type="ORF">C7M51_01943</name>
</gene>
<keyword evidence="3" id="KW-1185">Reference proteome</keyword>
<dbReference type="InterPro" id="IPR052411">
    <property type="entry name" value="c-mor_Regulatory_Protein"/>
</dbReference>